<gene>
    <name evidence="3" type="ORF">P153DRAFT_362679</name>
</gene>
<dbReference type="AlphaFoldDB" id="A0A6A6AUT7"/>
<evidence type="ECO:0000313" key="4">
    <source>
        <dbReference type="Proteomes" id="UP000799771"/>
    </source>
</evidence>
<dbReference type="PANTHER" id="PTHR34315:SF2">
    <property type="entry name" value="ANCHORED DIOXYGENASE, PUTATIVE (AFU_ORTHOLOGUE AFUA_3G01800)-RELATED"/>
    <property type="match status" value="1"/>
</dbReference>
<dbReference type="Pfam" id="PF00775">
    <property type="entry name" value="Dioxygenase_C"/>
    <property type="match status" value="1"/>
</dbReference>
<evidence type="ECO:0000256" key="1">
    <source>
        <dbReference type="SAM" id="SignalP"/>
    </source>
</evidence>
<dbReference type="PANTHER" id="PTHR34315">
    <property type="match status" value="1"/>
</dbReference>
<dbReference type="RefSeq" id="XP_033529360.1">
    <property type="nucleotide sequence ID" value="XM_033667191.1"/>
</dbReference>
<feature type="signal peptide" evidence="1">
    <location>
        <begin position="1"/>
        <end position="23"/>
    </location>
</feature>
<dbReference type="InterPro" id="IPR000627">
    <property type="entry name" value="Intradiol_dOase_C"/>
</dbReference>
<dbReference type="GO" id="GO:0008199">
    <property type="term" value="F:ferric iron binding"/>
    <property type="evidence" value="ECO:0007669"/>
    <property type="project" value="InterPro"/>
</dbReference>
<dbReference type="Gene3D" id="2.60.130.10">
    <property type="entry name" value="Aromatic compound dioxygenase"/>
    <property type="match status" value="1"/>
</dbReference>
<keyword evidence="3" id="KW-0560">Oxidoreductase</keyword>
<evidence type="ECO:0000259" key="2">
    <source>
        <dbReference type="Pfam" id="PF00775"/>
    </source>
</evidence>
<dbReference type="GeneID" id="54407623"/>
<organism evidence="3 4">
    <name type="scientific">Dothidotthia symphoricarpi CBS 119687</name>
    <dbReference type="NCBI Taxonomy" id="1392245"/>
    <lineage>
        <taxon>Eukaryota</taxon>
        <taxon>Fungi</taxon>
        <taxon>Dikarya</taxon>
        <taxon>Ascomycota</taxon>
        <taxon>Pezizomycotina</taxon>
        <taxon>Dothideomycetes</taxon>
        <taxon>Pleosporomycetidae</taxon>
        <taxon>Pleosporales</taxon>
        <taxon>Dothidotthiaceae</taxon>
        <taxon>Dothidotthia</taxon>
    </lineage>
</organism>
<proteinExistence type="predicted"/>
<dbReference type="EMBL" id="ML977497">
    <property type="protein sequence ID" value="KAF2134973.1"/>
    <property type="molecule type" value="Genomic_DNA"/>
</dbReference>
<accession>A0A6A6AUT7</accession>
<feature type="chain" id="PRO_5025636413" evidence="1">
    <location>
        <begin position="24"/>
        <end position="386"/>
    </location>
</feature>
<dbReference type="OrthoDB" id="121380at2759"/>
<evidence type="ECO:0000313" key="3">
    <source>
        <dbReference type="EMBL" id="KAF2134973.1"/>
    </source>
</evidence>
<sequence length="386" mass="41746">MVNFVSILSGAVAATSLISTVAAHPGEHHDHAQIKREIDIRQMRAAAAKRSLETCQGSLRHRDLMARSVARRSNALNKLRQKRNIAAEPKKFRRDLATLQAFEAANHNQTGVLDYNEFTDASTIFSANTSSILAPEITDGPYYVTGEYIRKDVTEGQPGVGLYLEVQYIDVTTCEPVPKLFVDVWNCNATGVYSGVESGQAGLNSTFLRGVQETDEDGVVAFETIFPGHYDGRATHTHLLTKSNVTVRDNGTTGSDGAVTHIGQVFWQEELRSAVEVLEPYNSNTQAVTTNDEDMWSVLQAENDFDPFPEFIYLGDDVSEGLFAWIQIGINSTADWSDNEYYQVAADYEQGGGVAGAGFSVGGGNGTMGNGTMPSGAMPSGAVPTA</sequence>
<protein>
    <submittedName>
        <fullName evidence="3">GPI anchored dioxygenase-like protein</fullName>
    </submittedName>
</protein>
<dbReference type="SUPFAM" id="SSF49482">
    <property type="entry name" value="Aromatic compound dioxygenase"/>
    <property type="match status" value="1"/>
</dbReference>
<dbReference type="InterPro" id="IPR015889">
    <property type="entry name" value="Intradiol_dOase_core"/>
</dbReference>
<keyword evidence="3" id="KW-0223">Dioxygenase</keyword>
<keyword evidence="4" id="KW-1185">Reference proteome</keyword>
<keyword evidence="1" id="KW-0732">Signal</keyword>
<feature type="domain" description="Intradiol ring-cleavage dioxygenases" evidence="2">
    <location>
        <begin position="140"/>
        <end position="234"/>
    </location>
</feature>
<reference evidence="3" key="1">
    <citation type="journal article" date="2020" name="Stud. Mycol.">
        <title>101 Dothideomycetes genomes: a test case for predicting lifestyles and emergence of pathogens.</title>
        <authorList>
            <person name="Haridas S."/>
            <person name="Albert R."/>
            <person name="Binder M."/>
            <person name="Bloem J."/>
            <person name="Labutti K."/>
            <person name="Salamov A."/>
            <person name="Andreopoulos B."/>
            <person name="Baker S."/>
            <person name="Barry K."/>
            <person name="Bills G."/>
            <person name="Bluhm B."/>
            <person name="Cannon C."/>
            <person name="Castanera R."/>
            <person name="Culley D."/>
            <person name="Daum C."/>
            <person name="Ezra D."/>
            <person name="Gonzalez J."/>
            <person name="Henrissat B."/>
            <person name="Kuo A."/>
            <person name="Liang C."/>
            <person name="Lipzen A."/>
            <person name="Lutzoni F."/>
            <person name="Magnuson J."/>
            <person name="Mondo S."/>
            <person name="Nolan M."/>
            <person name="Ohm R."/>
            <person name="Pangilinan J."/>
            <person name="Park H.-J."/>
            <person name="Ramirez L."/>
            <person name="Alfaro M."/>
            <person name="Sun H."/>
            <person name="Tritt A."/>
            <person name="Yoshinaga Y."/>
            <person name="Zwiers L.-H."/>
            <person name="Turgeon B."/>
            <person name="Goodwin S."/>
            <person name="Spatafora J."/>
            <person name="Crous P."/>
            <person name="Grigoriev I."/>
        </authorList>
    </citation>
    <scope>NUCLEOTIDE SEQUENCE</scope>
    <source>
        <strain evidence="3">CBS 119687</strain>
    </source>
</reference>
<dbReference type="GO" id="GO:0016702">
    <property type="term" value="F:oxidoreductase activity, acting on single donors with incorporation of molecular oxygen, incorporation of two atoms of oxygen"/>
    <property type="evidence" value="ECO:0007669"/>
    <property type="project" value="InterPro"/>
</dbReference>
<name>A0A6A6AUT7_9PLEO</name>
<dbReference type="CDD" id="cd03457">
    <property type="entry name" value="intradiol_dioxygenase_like"/>
    <property type="match status" value="1"/>
</dbReference>
<dbReference type="Proteomes" id="UP000799771">
    <property type="component" value="Unassembled WGS sequence"/>
</dbReference>